<keyword evidence="3" id="KW-0472">Membrane</keyword>
<dbReference type="InterPro" id="IPR016186">
    <property type="entry name" value="C-type_lectin-like/link_sf"/>
</dbReference>
<dbReference type="SUPFAM" id="SSF56436">
    <property type="entry name" value="C-type lectin-like"/>
    <property type="match status" value="1"/>
</dbReference>
<dbReference type="InterPro" id="IPR050111">
    <property type="entry name" value="C-type_lectin/snaclec_domain"/>
</dbReference>
<organism evidence="5 6">
    <name type="scientific">Umbra pygmaea</name>
    <name type="common">Eastern mudminnow</name>
    <dbReference type="NCBI Taxonomy" id="75934"/>
    <lineage>
        <taxon>Eukaryota</taxon>
        <taxon>Metazoa</taxon>
        <taxon>Chordata</taxon>
        <taxon>Craniata</taxon>
        <taxon>Vertebrata</taxon>
        <taxon>Euteleostomi</taxon>
        <taxon>Actinopterygii</taxon>
        <taxon>Neopterygii</taxon>
        <taxon>Teleostei</taxon>
        <taxon>Protacanthopterygii</taxon>
        <taxon>Esociformes</taxon>
        <taxon>Umbridae</taxon>
        <taxon>Umbra</taxon>
    </lineage>
</organism>
<dbReference type="Pfam" id="PF00059">
    <property type="entry name" value="Lectin_C"/>
    <property type="match status" value="1"/>
</dbReference>
<sequence length="313" mass="36166">MRVEVTAKKENMYDSRDGVQDFKLNKLKSMDIDDHTYVHERPIQAHTKYGFGAQHLVWKRRFIAALSLGILCVLLCGVIVVLVYEQYKLNSANNLTKEGEQLQTSYRNMTKEKDQLQTSNNTLTKQKDQLQTSYNNLTKERNQLQISYNTLTKERDQLQTSCRTRDQLQTSYNTVTKERDQLKQSLSLKVCPDGWIKFGSSCYYISTEKKTWDESREDCLQRGGDLVIINSLEEQTFLNFMKVEAWIGLTDTLTKGKWIWVDHTALSTPTYWGPQEPNGAVGMNCAITRFSSSGPGSWWDWLCSGKSFRICEK</sequence>
<evidence type="ECO:0000259" key="4">
    <source>
        <dbReference type="PROSITE" id="PS50041"/>
    </source>
</evidence>
<evidence type="ECO:0000256" key="2">
    <source>
        <dbReference type="SAM" id="Coils"/>
    </source>
</evidence>
<dbReference type="AlphaFoldDB" id="A0ABD0Y6V5"/>
<feature type="domain" description="C-type lectin" evidence="4">
    <location>
        <begin position="198"/>
        <end position="312"/>
    </location>
</feature>
<dbReference type="GO" id="GO:0030246">
    <property type="term" value="F:carbohydrate binding"/>
    <property type="evidence" value="ECO:0007669"/>
    <property type="project" value="UniProtKB-KW"/>
</dbReference>
<evidence type="ECO:0000313" key="6">
    <source>
        <dbReference type="Proteomes" id="UP001557470"/>
    </source>
</evidence>
<dbReference type="InterPro" id="IPR033989">
    <property type="entry name" value="CD209-like_CTLD"/>
</dbReference>
<keyword evidence="3" id="KW-0812">Transmembrane</keyword>
<dbReference type="InterPro" id="IPR016187">
    <property type="entry name" value="CTDL_fold"/>
</dbReference>
<dbReference type="Gene3D" id="1.20.5.400">
    <property type="match status" value="3"/>
</dbReference>
<accession>A0ABD0Y6V5</accession>
<evidence type="ECO:0000313" key="5">
    <source>
        <dbReference type="EMBL" id="KAL1023925.1"/>
    </source>
</evidence>
<keyword evidence="1" id="KW-0430">Lectin</keyword>
<dbReference type="EMBL" id="JAGEUA010000001">
    <property type="protein sequence ID" value="KAL1023925.1"/>
    <property type="molecule type" value="Genomic_DNA"/>
</dbReference>
<dbReference type="Gene3D" id="3.10.100.10">
    <property type="entry name" value="Mannose-Binding Protein A, subunit A"/>
    <property type="match status" value="1"/>
</dbReference>
<evidence type="ECO:0000256" key="3">
    <source>
        <dbReference type="SAM" id="Phobius"/>
    </source>
</evidence>
<dbReference type="PROSITE" id="PS50041">
    <property type="entry name" value="C_TYPE_LECTIN_2"/>
    <property type="match status" value="1"/>
</dbReference>
<dbReference type="Proteomes" id="UP001557470">
    <property type="component" value="Unassembled WGS sequence"/>
</dbReference>
<proteinExistence type="predicted"/>
<evidence type="ECO:0000256" key="1">
    <source>
        <dbReference type="ARBA" id="ARBA00022734"/>
    </source>
</evidence>
<keyword evidence="3" id="KW-1133">Transmembrane helix</keyword>
<gene>
    <name evidence="5" type="ORF">UPYG_G00049080</name>
</gene>
<dbReference type="CDD" id="cd03590">
    <property type="entry name" value="CLECT_DC-SIGN_like"/>
    <property type="match status" value="1"/>
</dbReference>
<keyword evidence="2" id="KW-0175">Coiled coil</keyword>
<keyword evidence="6" id="KW-1185">Reference proteome</keyword>
<dbReference type="PANTHER" id="PTHR22803">
    <property type="entry name" value="MANNOSE, PHOSPHOLIPASE, LECTIN RECEPTOR RELATED"/>
    <property type="match status" value="1"/>
</dbReference>
<name>A0ABD0Y6V5_UMBPY</name>
<feature type="coiled-coil region" evidence="2">
    <location>
        <begin position="92"/>
        <end position="185"/>
    </location>
</feature>
<dbReference type="SMART" id="SM00034">
    <property type="entry name" value="CLECT"/>
    <property type="match status" value="1"/>
</dbReference>
<protein>
    <recommendedName>
        <fullName evidence="4">C-type lectin domain-containing protein</fullName>
    </recommendedName>
</protein>
<feature type="transmembrane region" description="Helical" evidence="3">
    <location>
        <begin position="62"/>
        <end position="84"/>
    </location>
</feature>
<dbReference type="InterPro" id="IPR001304">
    <property type="entry name" value="C-type_lectin-like"/>
</dbReference>
<reference evidence="5 6" key="1">
    <citation type="submission" date="2024-06" db="EMBL/GenBank/DDBJ databases">
        <authorList>
            <person name="Pan Q."/>
            <person name="Wen M."/>
            <person name="Jouanno E."/>
            <person name="Zahm M."/>
            <person name="Klopp C."/>
            <person name="Cabau C."/>
            <person name="Louis A."/>
            <person name="Berthelot C."/>
            <person name="Parey E."/>
            <person name="Roest Crollius H."/>
            <person name="Montfort J."/>
            <person name="Robinson-Rechavi M."/>
            <person name="Bouchez O."/>
            <person name="Lampietro C."/>
            <person name="Lopez Roques C."/>
            <person name="Donnadieu C."/>
            <person name="Postlethwait J."/>
            <person name="Bobe J."/>
            <person name="Verreycken H."/>
            <person name="Guiguen Y."/>
        </authorList>
    </citation>
    <scope>NUCLEOTIDE SEQUENCE [LARGE SCALE GENOMIC DNA]</scope>
    <source>
        <strain evidence="5">Up_M1</strain>
        <tissue evidence="5">Testis</tissue>
    </source>
</reference>
<comment type="caution">
    <text evidence="5">The sequence shown here is derived from an EMBL/GenBank/DDBJ whole genome shotgun (WGS) entry which is preliminary data.</text>
</comment>